<feature type="compositionally biased region" description="Basic and acidic residues" evidence="1">
    <location>
        <begin position="83"/>
        <end position="92"/>
    </location>
</feature>
<accession>A0A9Q4HAI4</accession>
<dbReference type="RefSeq" id="WP_267991937.1">
    <property type="nucleotide sequence ID" value="NZ_JAPQFC010000318.1"/>
</dbReference>
<name>A0A9Q4HAI4_ACTPL</name>
<sequence>MNKILKRSQALDDMLSYHRCPFDKLGLGYVGESSNKNDNASNKMDLKKPKRNGDASSSSKGKEKNQGYNRRNLAPSRKPAPKRNVDDVKEARGNGYHQRISRQKGFRSTSRKPPSPRY</sequence>
<organism evidence="2 3">
    <name type="scientific">Actinobacillus pleuropneumoniae</name>
    <name type="common">Haemophilus pleuropneumoniae</name>
    <dbReference type="NCBI Taxonomy" id="715"/>
    <lineage>
        <taxon>Bacteria</taxon>
        <taxon>Pseudomonadati</taxon>
        <taxon>Pseudomonadota</taxon>
        <taxon>Gammaproteobacteria</taxon>
        <taxon>Pasteurellales</taxon>
        <taxon>Pasteurellaceae</taxon>
        <taxon>Actinobacillus</taxon>
    </lineage>
</organism>
<feature type="region of interest" description="Disordered" evidence="1">
    <location>
        <begin position="26"/>
        <end position="118"/>
    </location>
</feature>
<evidence type="ECO:0000313" key="3">
    <source>
        <dbReference type="Proteomes" id="UP001077788"/>
    </source>
</evidence>
<feature type="compositionally biased region" description="Basic and acidic residues" evidence="1">
    <location>
        <begin position="44"/>
        <end position="53"/>
    </location>
</feature>
<protein>
    <submittedName>
        <fullName evidence="2">Uncharacterized protein</fullName>
    </submittedName>
</protein>
<proteinExistence type="predicted"/>
<dbReference type="Proteomes" id="UP001077788">
    <property type="component" value="Unassembled WGS sequence"/>
</dbReference>
<evidence type="ECO:0000256" key="1">
    <source>
        <dbReference type="SAM" id="MobiDB-lite"/>
    </source>
</evidence>
<evidence type="ECO:0000313" key="2">
    <source>
        <dbReference type="EMBL" id="MCY6524821.1"/>
    </source>
</evidence>
<dbReference type="EMBL" id="JAPQFC010000318">
    <property type="protein sequence ID" value="MCY6524821.1"/>
    <property type="molecule type" value="Genomic_DNA"/>
</dbReference>
<feature type="non-terminal residue" evidence="2">
    <location>
        <position position="118"/>
    </location>
</feature>
<dbReference type="AlphaFoldDB" id="A0A9Q4HAI4"/>
<reference evidence="2" key="1">
    <citation type="journal article" date="2021" name="Vet Sci">
        <title>O-Serogroups and Pathovirotypes of Escherichia coli Isolated from Post-Weaning Piglets Showing Diarrhoea and/or Oedema in South Korea.</title>
        <authorList>
            <person name="Byun J.W."/>
            <person name="Moon B.Y."/>
            <person name="Do K.H."/>
            <person name="Lee K."/>
            <person name="Lee H.Y."/>
            <person name="Kim W.I."/>
            <person name="So B."/>
            <person name="Lee W.K."/>
        </authorList>
    </citation>
    <scope>NUCLEOTIDE SEQUENCE</scope>
    <source>
        <strain evidence="2">84/14</strain>
    </source>
</reference>
<reference evidence="2" key="2">
    <citation type="submission" date="2022-12" db="EMBL/GenBank/DDBJ databases">
        <authorList>
            <person name="Kardos G."/>
            <person name="Sarkozi R."/>
            <person name="Laczko L."/>
            <person name="Marton S."/>
            <person name="Makrai L."/>
            <person name="Banyai K."/>
            <person name="Fodor L."/>
        </authorList>
    </citation>
    <scope>NUCLEOTIDE SEQUENCE</scope>
    <source>
        <strain evidence="2">84/14</strain>
    </source>
</reference>
<feature type="compositionally biased region" description="Polar residues" evidence="1">
    <location>
        <begin position="32"/>
        <end position="42"/>
    </location>
</feature>
<comment type="caution">
    <text evidence="2">The sequence shown here is derived from an EMBL/GenBank/DDBJ whole genome shotgun (WGS) entry which is preliminary data.</text>
</comment>
<gene>
    <name evidence="2" type="ORF">OYG11_11470</name>
</gene>